<organism evidence="2 3">
    <name type="scientific">Arthrobacter wenxiniae</name>
    <dbReference type="NCBI Taxonomy" id="2713570"/>
    <lineage>
        <taxon>Bacteria</taxon>
        <taxon>Bacillati</taxon>
        <taxon>Actinomycetota</taxon>
        <taxon>Actinomycetes</taxon>
        <taxon>Micrococcales</taxon>
        <taxon>Micrococcaceae</taxon>
        <taxon>Arthrobacter</taxon>
    </lineage>
</organism>
<name>A0A7Y7LXZ0_9MICC</name>
<dbReference type="Proteomes" id="UP000543556">
    <property type="component" value="Unassembled WGS sequence"/>
</dbReference>
<reference evidence="2 3" key="1">
    <citation type="submission" date="2020-02" db="EMBL/GenBank/DDBJ databases">
        <title>Genome sequence of strain AETb3-4.</title>
        <authorList>
            <person name="Gao J."/>
            <person name="Zhang X."/>
        </authorList>
    </citation>
    <scope>NUCLEOTIDE SEQUENCE [LARGE SCALE GENOMIC DNA]</scope>
    <source>
        <strain evidence="2 3">AETb3-4</strain>
    </source>
</reference>
<keyword evidence="3" id="KW-1185">Reference proteome</keyword>
<evidence type="ECO:0000313" key="3">
    <source>
        <dbReference type="Proteomes" id="UP000543556"/>
    </source>
</evidence>
<evidence type="ECO:0000256" key="1">
    <source>
        <dbReference type="SAM" id="MobiDB-lite"/>
    </source>
</evidence>
<sequence length="274" mass="27447">MTPPGPAGRPGGPRHRVAVLPAGAVLAAALAVLVAAPASATDGPEMLLSSDGVHFTRGQAPVIFRSLSGMVPGESRPGSVWVRNGGTEPAEIALAVKSVGGIDVLTESLDLVAGSRGNGSATVPLPSPGSCRSVFQGWGLAPGETKRLDLALGMDASASNATRRDSASVQLVFLMRGTGGPATAAACPAPGAPADRNTVRQAVPAGIIAEDPAPGSAAHQAAAGTSGVEPQDGPSAERATHSNVEGNDQRPAQLLMFVAGLLLFAALRTRRRNS</sequence>
<accession>A0A7Y7LXZ0</accession>
<dbReference type="AlphaFoldDB" id="A0A7Y7LXZ0"/>
<protein>
    <submittedName>
        <fullName evidence="2">Uncharacterized protein</fullName>
    </submittedName>
</protein>
<proteinExistence type="predicted"/>
<evidence type="ECO:0000313" key="2">
    <source>
        <dbReference type="EMBL" id="NVM94387.1"/>
    </source>
</evidence>
<comment type="caution">
    <text evidence="2">The sequence shown here is derived from an EMBL/GenBank/DDBJ whole genome shotgun (WGS) entry which is preliminary data.</text>
</comment>
<feature type="region of interest" description="Disordered" evidence="1">
    <location>
        <begin position="210"/>
        <end position="246"/>
    </location>
</feature>
<dbReference type="EMBL" id="JAAMFM010000005">
    <property type="protein sequence ID" value="NVM94387.1"/>
    <property type="molecule type" value="Genomic_DNA"/>
</dbReference>
<feature type="compositionally biased region" description="Low complexity" evidence="1">
    <location>
        <begin position="212"/>
        <end position="227"/>
    </location>
</feature>
<dbReference type="RefSeq" id="WP_176634114.1">
    <property type="nucleotide sequence ID" value="NZ_JAAMFM010000005.1"/>
</dbReference>
<gene>
    <name evidence="2" type="ORF">G6034_05590</name>
</gene>